<evidence type="ECO:0000256" key="1">
    <source>
        <dbReference type="SAM" id="MobiDB-lite"/>
    </source>
</evidence>
<proteinExistence type="predicted"/>
<name>A0AAW2LIS7_9LAMI</name>
<comment type="caution">
    <text evidence="2">The sequence shown here is derived from an EMBL/GenBank/DDBJ whole genome shotgun (WGS) entry which is preliminary data.</text>
</comment>
<evidence type="ECO:0000313" key="2">
    <source>
        <dbReference type="EMBL" id="KAL0318492.1"/>
    </source>
</evidence>
<protein>
    <submittedName>
        <fullName evidence="2">Uncharacterized protein</fullName>
    </submittedName>
</protein>
<feature type="region of interest" description="Disordered" evidence="1">
    <location>
        <begin position="81"/>
        <end position="106"/>
    </location>
</feature>
<accession>A0AAW2LIS7</accession>
<sequence>MEQVKPHSVGKPPTSRSNPTQCKKVLPPREQAPPPPHEESPPSPDVLLQEAMIQLMPEVLLALIRDASKLAAAQTMVQFAAHHPMNPPLPSPRRSRELSSAPKEEE</sequence>
<feature type="region of interest" description="Disordered" evidence="1">
    <location>
        <begin position="1"/>
        <end position="45"/>
    </location>
</feature>
<gene>
    <name evidence="2" type="ORF">Sangu_2005400</name>
</gene>
<reference evidence="2" key="2">
    <citation type="journal article" date="2024" name="Plant">
        <title>Genomic evolution and insights into agronomic trait innovations of Sesamum species.</title>
        <authorList>
            <person name="Miao H."/>
            <person name="Wang L."/>
            <person name="Qu L."/>
            <person name="Liu H."/>
            <person name="Sun Y."/>
            <person name="Le M."/>
            <person name="Wang Q."/>
            <person name="Wei S."/>
            <person name="Zheng Y."/>
            <person name="Lin W."/>
            <person name="Duan Y."/>
            <person name="Cao H."/>
            <person name="Xiong S."/>
            <person name="Wang X."/>
            <person name="Wei L."/>
            <person name="Li C."/>
            <person name="Ma Q."/>
            <person name="Ju M."/>
            <person name="Zhao R."/>
            <person name="Li G."/>
            <person name="Mu C."/>
            <person name="Tian Q."/>
            <person name="Mei H."/>
            <person name="Zhang T."/>
            <person name="Gao T."/>
            <person name="Zhang H."/>
        </authorList>
    </citation>
    <scope>NUCLEOTIDE SEQUENCE</scope>
    <source>
        <strain evidence="2">G01</strain>
    </source>
</reference>
<dbReference type="AlphaFoldDB" id="A0AAW2LIS7"/>
<dbReference type="EMBL" id="JACGWK010000013">
    <property type="protein sequence ID" value="KAL0318492.1"/>
    <property type="molecule type" value="Genomic_DNA"/>
</dbReference>
<reference evidence="2" key="1">
    <citation type="submission" date="2020-06" db="EMBL/GenBank/DDBJ databases">
        <authorList>
            <person name="Li T."/>
            <person name="Hu X."/>
            <person name="Zhang T."/>
            <person name="Song X."/>
            <person name="Zhang H."/>
            <person name="Dai N."/>
            <person name="Sheng W."/>
            <person name="Hou X."/>
            <person name="Wei L."/>
        </authorList>
    </citation>
    <scope>NUCLEOTIDE SEQUENCE</scope>
    <source>
        <strain evidence="2">G01</strain>
        <tissue evidence="2">Leaf</tissue>
    </source>
</reference>
<organism evidence="2">
    <name type="scientific">Sesamum angustifolium</name>
    <dbReference type="NCBI Taxonomy" id="2727405"/>
    <lineage>
        <taxon>Eukaryota</taxon>
        <taxon>Viridiplantae</taxon>
        <taxon>Streptophyta</taxon>
        <taxon>Embryophyta</taxon>
        <taxon>Tracheophyta</taxon>
        <taxon>Spermatophyta</taxon>
        <taxon>Magnoliopsida</taxon>
        <taxon>eudicotyledons</taxon>
        <taxon>Gunneridae</taxon>
        <taxon>Pentapetalae</taxon>
        <taxon>asterids</taxon>
        <taxon>lamiids</taxon>
        <taxon>Lamiales</taxon>
        <taxon>Pedaliaceae</taxon>
        <taxon>Sesamum</taxon>
    </lineage>
</organism>